<dbReference type="PANTHER" id="PTHR45737">
    <property type="entry name" value="VON WILLEBRAND FACTOR A DOMAIN-CONTAINING PROTEIN 5A"/>
    <property type="match status" value="1"/>
</dbReference>
<keyword evidence="2" id="KW-1185">Reference proteome</keyword>
<organism evidence="1 2">
    <name type="scientific">Mycena albidolilacea</name>
    <dbReference type="NCBI Taxonomy" id="1033008"/>
    <lineage>
        <taxon>Eukaryota</taxon>
        <taxon>Fungi</taxon>
        <taxon>Dikarya</taxon>
        <taxon>Basidiomycota</taxon>
        <taxon>Agaricomycotina</taxon>
        <taxon>Agaricomycetes</taxon>
        <taxon>Agaricomycetidae</taxon>
        <taxon>Agaricales</taxon>
        <taxon>Marasmiineae</taxon>
        <taxon>Mycenaceae</taxon>
        <taxon>Mycena</taxon>
    </lineage>
</organism>
<name>A0AAD7EWJ1_9AGAR</name>
<reference evidence="1" key="1">
    <citation type="submission" date="2023-03" db="EMBL/GenBank/DDBJ databases">
        <title>Massive genome expansion in bonnet fungi (Mycena s.s.) driven by repeated elements and novel gene families across ecological guilds.</title>
        <authorList>
            <consortium name="Lawrence Berkeley National Laboratory"/>
            <person name="Harder C.B."/>
            <person name="Miyauchi S."/>
            <person name="Viragh M."/>
            <person name="Kuo A."/>
            <person name="Thoen E."/>
            <person name="Andreopoulos B."/>
            <person name="Lu D."/>
            <person name="Skrede I."/>
            <person name="Drula E."/>
            <person name="Henrissat B."/>
            <person name="Morin E."/>
            <person name="Kohler A."/>
            <person name="Barry K."/>
            <person name="LaButti K."/>
            <person name="Morin E."/>
            <person name="Salamov A."/>
            <person name="Lipzen A."/>
            <person name="Mereny Z."/>
            <person name="Hegedus B."/>
            <person name="Baldrian P."/>
            <person name="Stursova M."/>
            <person name="Weitz H."/>
            <person name="Taylor A."/>
            <person name="Grigoriev I.V."/>
            <person name="Nagy L.G."/>
            <person name="Martin F."/>
            <person name="Kauserud H."/>
        </authorList>
    </citation>
    <scope>NUCLEOTIDE SEQUENCE</scope>
    <source>
        <strain evidence="1">CBHHK002</strain>
    </source>
</reference>
<proteinExistence type="predicted"/>
<gene>
    <name evidence="1" type="ORF">DFH08DRAFT_987256</name>
</gene>
<comment type="caution">
    <text evidence="1">The sequence shown here is derived from an EMBL/GenBank/DDBJ whole genome shotgun (WGS) entry which is preliminary data.</text>
</comment>
<evidence type="ECO:0000313" key="1">
    <source>
        <dbReference type="EMBL" id="KAJ7353160.1"/>
    </source>
</evidence>
<dbReference type="PANTHER" id="PTHR45737:SF6">
    <property type="entry name" value="VON WILLEBRAND FACTOR A DOMAIN-CONTAINING PROTEIN 5A"/>
    <property type="match status" value="1"/>
</dbReference>
<dbReference type="EMBL" id="JARIHO010000011">
    <property type="protein sequence ID" value="KAJ7353160.1"/>
    <property type="molecule type" value="Genomic_DNA"/>
</dbReference>
<evidence type="ECO:0000313" key="2">
    <source>
        <dbReference type="Proteomes" id="UP001218218"/>
    </source>
</evidence>
<accession>A0AAD7EWJ1</accession>
<protein>
    <submittedName>
        <fullName evidence="1">Uncharacterized protein</fullName>
    </submittedName>
</protein>
<dbReference type="Proteomes" id="UP001218218">
    <property type="component" value="Unassembled WGS sequence"/>
</dbReference>
<dbReference type="AlphaFoldDB" id="A0AAD7EWJ1"/>
<sequence length="421" mass="45271">MEADYGGTEMRSALQACFAGRNLERPAKAWDLDAVLGEVRTTVEKAPESAPLRVSVLGIGDAVSTAMWEGIARVGHGVCILVGEQEMSFTGKIACLLKASRTPLISNISVDWGRPPAEVVTAPESEDDFEMVEEAAWVRRSRRRKVDAPILEDMVRILDNLDAIEAAVPGLKGRLDHLRDGAPWYKPEPRIKAGIVLAGIGKGGADISDAGKTRIPFYVLPAARHVLYLHRDGAVFRAHARVPPPPPASAAPPSSVFPPVMGARRGRPADGAAQLLVARPTGFSGVDPAALAALSEGNFDEDSWYAAAEEVRREMEAEAESDSDPLEWLARLQSFDGHFSSKVFTFLKITETDLHAIRFLFSPGVADVDVLAATVLAMVAGRVGGGGMYEKAKEYVEDALAGLGGKKWVDWLKADVTKILV</sequence>